<keyword evidence="1" id="KW-0472">Membrane</keyword>
<dbReference type="GeneID" id="90994885"/>
<evidence type="ECO:0000256" key="1">
    <source>
        <dbReference type="SAM" id="Phobius"/>
    </source>
</evidence>
<evidence type="ECO:0000313" key="2">
    <source>
        <dbReference type="EMBL" id="SHE28942.1"/>
    </source>
</evidence>
<sequence length="88" mass="10106">MILLYKSIEILIKLIEGLILVRIVLSFLNIYSENLFTRFVYELTEPVLGPARELIAKLRINTGMLDFSPLLAILFLRIIYGLIGKILL</sequence>
<gene>
    <name evidence="2" type="ORF">SAMN02745784_00191</name>
</gene>
<feature type="transmembrane region" description="Helical" evidence="1">
    <location>
        <begin position="67"/>
        <end position="87"/>
    </location>
</feature>
<dbReference type="STRING" id="1123404.SAMN02745784_00191"/>
<dbReference type="RefSeq" id="WP_072971856.1">
    <property type="nucleotide sequence ID" value="NZ_FQTY01000001.1"/>
</dbReference>
<keyword evidence="1" id="KW-0812">Transmembrane</keyword>
<dbReference type="InterPro" id="IPR003425">
    <property type="entry name" value="CCB3/YggT"/>
</dbReference>
<dbReference type="GO" id="GO:0016020">
    <property type="term" value="C:membrane"/>
    <property type="evidence" value="ECO:0007669"/>
    <property type="project" value="InterPro"/>
</dbReference>
<dbReference type="Proteomes" id="UP000184114">
    <property type="component" value="Unassembled WGS sequence"/>
</dbReference>
<dbReference type="Pfam" id="PF02325">
    <property type="entry name" value="CCB3_YggT"/>
    <property type="match status" value="1"/>
</dbReference>
<accession>A0A1M4S9T1</accession>
<name>A0A1M4S9T1_9FIRM</name>
<reference evidence="3" key="1">
    <citation type="submission" date="2016-11" db="EMBL/GenBank/DDBJ databases">
        <authorList>
            <person name="Varghese N."/>
            <person name="Submissions S."/>
        </authorList>
    </citation>
    <scope>NUCLEOTIDE SEQUENCE [LARGE SCALE GENOMIC DNA]</scope>
    <source>
        <strain evidence="3">DSM 18095</strain>
    </source>
</reference>
<protein>
    <submittedName>
        <fullName evidence="2">YggT family protein</fullName>
    </submittedName>
</protein>
<feature type="transmembrane region" description="Helical" evidence="1">
    <location>
        <begin position="12"/>
        <end position="31"/>
    </location>
</feature>
<dbReference type="EMBL" id="FQTY01000001">
    <property type="protein sequence ID" value="SHE28942.1"/>
    <property type="molecule type" value="Genomic_DNA"/>
</dbReference>
<evidence type="ECO:0000313" key="3">
    <source>
        <dbReference type="Proteomes" id="UP000184114"/>
    </source>
</evidence>
<keyword evidence="1" id="KW-1133">Transmembrane helix</keyword>
<keyword evidence="3" id="KW-1185">Reference proteome</keyword>
<proteinExistence type="predicted"/>
<organism evidence="2 3">
    <name type="scientific">Tissierella praeacuta DSM 18095</name>
    <dbReference type="NCBI Taxonomy" id="1123404"/>
    <lineage>
        <taxon>Bacteria</taxon>
        <taxon>Bacillati</taxon>
        <taxon>Bacillota</taxon>
        <taxon>Tissierellia</taxon>
        <taxon>Tissierellales</taxon>
        <taxon>Tissierellaceae</taxon>
        <taxon>Tissierella</taxon>
    </lineage>
</organism>
<dbReference type="AlphaFoldDB" id="A0A1M4S9T1"/>